<dbReference type="Pfam" id="PF02885">
    <property type="entry name" value="Glycos_trans_3N"/>
    <property type="match status" value="1"/>
</dbReference>
<evidence type="ECO:0000256" key="4">
    <source>
        <dbReference type="ARBA" id="ARBA00022679"/>
    </source>
</evidence>
<evidence type="ECO:0000259" key="10">
    <source>
        <dbReference type="Pfam" id="PF00591"/>
    </source>
</evidence>
<dbReference type="GeneID" id="76196834"/>
<accession>A0A0K2Y803</accession>
<dbReference type="SUPFAM" id="SSF52418">
    <property type="entry name" value="Nucleoside phosphorylase/phosphoribosyltransferase catalytic domain"/>
    <property type="match status" value="1"/>
</dbReference>
<dbReference type="Gene3D" id="1.20.970.10">
    <property type="entry name" value="Transferase, Pyrimidine Nucleoside Phosphorylase, Chain C"/>
    <property type="match status" value="1"/>
</dbReference>
<evidence type="ECO:0000313" key="13">
    <source>
        <dbReference type="Proteomes" id="UP000046090"/>
    </source>
</evidence>
<organism evidence="12 13">
    <name type="scientific">Helicobacter heilmannii</name>
    <dbReference type="NCBI Taxonomy" id="35817"/>
    <lineage>
        <taxon>Bacteria</taxon>
        <taxon>Pseudomonadati</taxon>
        <taxon>Campylobacterota</taxon>
        <taxon>Epsilonproteobacteria</taxon>
        <taxon>Campylobacterales</taxon>
        <taxon>Helicobacteraceae</taxon>
        <taxon>Helicobacter</taxon>
    </lineage>
</organism>
<dbReference type="EC" id="2.4.2.18" evidence="9"/>
<dbReference type="NCBIfam" id="TIGR01245">
    <property type="entry name" value="trpD"/>
    <property type="match status" value="1"/>
</dbReference>
<feature type="binding site" evidence="9">
    <location>
        <position position="82"/>
    </location>
    <ligand>
        <name>5-phospho-alpha-D-ribose 1-diphosphate</name>
        <dbReference type="ChEBI" id="CHEBI:58017"/>
    </ligand>
</feature>
<dbReference type="GO" id="GO:0005829">
    <property type="term" value="C:cytosol"/>
    <property type="evidence" value="ECO:0007669"/>
    <property type="project" value="TreeGrafter"/>
</dbReference>
<comment type="pathway">
    <text evidence="1 9">Amino-acid biosynthesis; L-tryptophan biosynthesis; L-tryptophan from chorismate: step 2/5.</text>
</comment>
<evidence type="ECO:0000256" key="9">
    <source>
        <dbReference type="HAMAP-Rule" id="MF_00211"/>
    </source>
</evidence>
<evidence type="ECO:0000256" key="7">
    <source>
        <dbReference type="ARBA" id="ARBA00052328"/>
    </source>
</evidence>
<sequence>MPLYTDLLSQLCAKEDLREEQVRAFWAGVLGGHFSDIELGALLIALKCKGESPQEIAFSVQACLQESQALKAPLGGVVDNCGTGGDGNRSFNISTISAFVCATLGVKMAKAGNYSSSGSGSAEFLEHLGFNLRLSPKQVHQSLDLTNFAFLFAPIFYLSFAKVAPLRKALKTRTLFNLLGPLLNPLRPKAQLLGVATPKLCYPLACTLQNLGLERALVVHGSGCDEIAVHGKTLVCELRKGQIKQYMLEPKDFGLKSHPLEALKVQSVQESVRICLDLLQGGGSEAQKASVIANSAGVLFVAGRVKDFREGAKLARECLESKQAYTHLQRMVQLSHA</sequence>
<keyword evidence="6 9" id="KW-0057">Aromatic amino acid biosynthesis</keyword>
<feature type="binding site" evidence="9">
    <location>
        <position position="113"/>
    </location>
    <ligand>
        <name>anthranilate</name>
        <dbReference type="ChEBI" id="CHEBI:16567"/>
        <label>1</label>
    </ligand>
</feature>
<feature type="binding site" evidence="9">
    <location>
        <position position="226"/>
    </location>
    <ligand>
        <name>Mg(2+)</name>
        <dbReference type="ChEBI" id="CHEBI:18420"/>
        <label>1</label>
    </ligand>
</feature>
<dbReference type="HAMAP" id="MF_00211">
    <property type="entry name" value="TrpD"/>
    <property type="match status" value="1"/>
</dbReference>
<keyword evidence="5 9" id="KW-0822">Tryptophan biosynthesis</keyword>
<dbReference type="EMBL" id="CDMK01000001">
    <property type="protein sequence ID" value="CRI34252.1"/>
    <property type="molecule type" value="Genomic_DNA"/>
</dbReference>
<comment type="similarity">
    <text evidence="9">Belongs to the anthranilate phosphoribosyltransferase family.</text>
</comment>
<dbReference type="FunFam" id="3.40.1030.10:FF:000002">
    <property type="entry name" value="Anthranilate phosphoribosyltransferase"/>
    <property type="match status" value="1"/>
</dbReference>
<feature type="binding site" evidence="9">
    <location>
        <position position="226"/>
    </location>
    <ligand>
        <name>Mg(2+)</name>
        <dbReference type="ChEBI" id="CHEBI:18420"/>
        <label>2</label>
    </ligand>
</feature>
<comment type="catalytic activity">
    <reaction evidence="7 9">
        <text>N-(5-phospho-beta-D-ribosyl)anthranilate + diphosphate = 5-phospho-alpha-D-ribose 1-diphosphate + anthranilate</text>
        <dbReference type="Rhea" id="RHEA:11768"/>
        <dbReference type="ChEBI" id="CHEBI:16567"/>
        <dbReference type="ChEBI" id="CHEBI:18277"/>
        <dbReference type="ChEBI" id="CHEBI:33019"/>
        <dbReference type="ChEBI" id="CHEBI:58017"/>
        <dbReference type="EC" id="2.4.2.18"/>
    </reaction>
</comment>
<comment type="caution">
    <text evidence="9">Lacks conserved residue(s) required for the propagation of feature annotation.</text>
</comment>
<dbReference type="AlphaFoldDB" id="A0A0K2Y803"/>
<feature type="binding site" evidence="9">
    <location>
        <position position="90"/>
    </location>
    <ligand>
        <name>5-phospho-alpha-D-ribose 1-diphosphate</name>
        <dbReference type="ChEBI" id="CHEBI:58017"/>
    </ligand>
</feature>
<feature type="binding site" evidence="9">
    <location>
        <position position="225"/>
    </location>
    <ligand>
        <name>Mg(2+)</name>
        <dbReference type="ChEBI" id="CHEBI:18420"/>
        <label>2</label>
    </ligand>
</feature>
<dbReference type="GO" id="GO:0000162">
    <property type="term" value="P:L-tryptophan biosynthetic process"/>
    <property type="evidence" value="ECO:0007669"/>
    <property type="project" value="UniProtKB-UniRule"/>
</dbReference>
<dbReference type="GO" id="GO:0004048">
    <property type="term" value="F:anthranilate phosphoribosyltransferase activity"/>
    <property type="evidence" value="ECO:0007669"/>
    <property type="project" value="UniProtKB-UniRule"/>
</dbReference>
<dbReference type="PANTHER" id="PTHR43285:SF2">
    <property type="entry name" value="ANTHRANILATE PHOSPHORIBOSYLTRANSFERASE"/>
    <property type="match status" value="1"/>
</dbReference>
<keyword evidence="2 9" id="KW-0028">Amino-acid biosynthesis</keyword>
<feature type="binding site" evidence="9">
    <location>
        <begin position="85"/>
        <end position="86"/>
    </location>
    <ligand>
        <name>5-phospho-alpha-D-ribose 1-diphosphate</name>
        <dbReference type="ChEBI" id="CHEBI:58017"/>
    </ligand>
</feature>
<evidence type="ECO:0000256" key="8">
    <source>
        <dbReference type="ARBA" id="ARBA00061188"/>
    </source>
</evidence>
<gene>
    <name evidence="9" type="primary">trpD</name>
    <name evidence="12" type="ORF">HHE01_10980</name>
</gene>
<dbReference type="PANTHER" id="PTHR43285">
    <property type="entry name" value="ANTHRANILATE PHOSPHORIBOSYLTRANSFERASE"/>
    <property type="match status" value="1"/>
</dbReference>
<dbReference type="InterPro" id="IPR000312">
    <property type="entry name" value="Glycosyl_Trfase_fam3"/>
</dbReference>
<dbReference type="GO" id="GO:0000287">
    <property type="term" value="F:magnesium ion binding"/>
    <property type="evidence" value="ECO:0007669"/>
    <property type="project" value="UniProtKB-UniRule"/>
</dbReference>
<dbReference type="InterPro" id="IPR035902">
    <property type="entry name" value="Nuc_phospho_transferase"/>
</dbReference>
<dbReference type="InterPro" id="IPR017459">
    <property type="entry name" value="Glycosyl_Trfase_fam3_N_dom"/>
</dbReference>
<keyword evidence="4 9" id="KW-0808">Transferase</keyword>
<evidence type="ECO:0000256" key="2">
    <source>
        <dbReference type="ARBA" id="ARBA00022605"/>
    </source>
</evidence>
<evidence type="ECO:0000256" key="1">
    <source>
        <dbReference type="ARBA" id="ARBA00004907"/>
    </source>
</evidence>
<feature type="binding site" evidence="9">
    <location>
        <begin position="92"/>
        <end position="95"/>
    </location>
    <ligand>
        <name>5-phospho-alpha-D-ribose 1-diphosphate</name>
        <dbReference type="ChEBI" id="CHEBI:58017"/>
    </ligand>
</feature>
<dbReference type="RefSeq" id="WP_015106344.1">
    <property type="nucleotide sequence ID" value="NZ_CDMK01000001.1"/>
</dbReference>
<keyword evidence="13" id="KW-1185">Reference proteome</keyword>
<keyword evidence="9" id="KW-0479">Metal-binding</keyword>
<protein>
    <recommendedName>
        <fullName evidence="9">Anthranilate phosphoribosyltransferase</fullName>
        <ecNumber evidence="9">2.4.2.18</ecNumber>
    </recommendedName>
</protein>
<dbReference type="Pfam" id="PF00591">
    <property type="entry name" value="Glycos_transf_3"/>
    <property type="match status" value="1"/>
</dbReference>
<comment type="cofactor">
    <cofactor evidence="9">
        <name>Mg(2+)</name>
        <dbReference type="ChEBI" id="CHEBI:18420"/>
    </cofactor>
    <text evidence="9">Binds 2 magnesium ions per monomer.</text>
</comment>
<comment type="similarity">
    <text evidence="8">In the C-terminal section; belongs to the anthranilate phosphoribosyltransferase family.</text>
</comment>
<name>A0A0K2Y803_HELHE</name>
<dbReference type="Gene3D" id="3.40.1030.10">
    <property type="entry name" value="Nucleoside phosphorylase/phosphoribosyltransferase catalytic domain"/>
    <property type="match status" value="1"/>
</dbReference>
<keyword evidence="3 9" id="KW-0328">Glycosyltransferase</keyword>
<evidence type="ECO:0000256" key="5">
    <source>
        <dbReference type="ARBA" id="ARBA00022822"/>
    </source>
</evidence>
<feature type="domain" description="Glycosyl transferase family 3 N-terminal" evidence="11">
    <location>
        <begin position="6"/>
        <end position="65"/>
    </location>
</feature>
<feature type="binding site" evidence="9">
    <location>
        <position position="167"/>
    </location>
    <ligand>
        <name>anthranilate</name>
        <dbReference type="ChEBI" id="CHEBI:16567"/>
        <label>2</label>
    </ligand>
</feature>
<reference evidence="13" key="1">
    <citation type="submission" date="2014-12" db="EMBL/GenBank/DDBJ databases">
        <authorList>
            <person name="Smet A."/>
        </authorList>
    </citation>
    <scope>NUCLEOTIDE SEQUENCE [LARGE SCALE GENOMIC DNA]</scope>
</reference>
<feature type="domain" description="Glycosyl transferase family 3" evidence="10">
    <location>
        <begin position="76"/>
        <end position="324"/>
    </location>
</feature>
<comment type="subunit">
    <text evidence="9">Homodimer.</text>
</comment>
<evidence type="ECO:0000256" key="6">
    <source>
        <dbReference type="ARBA" id="ARBA00023141"/>
    </source>
</evidence>
<feature type="binding site" evidence="9">
    <location>
        <position position="94"/>
    </location>
    <ligand>
        <name>Mg(2+)</name>
        <dbReference type="ChEBI" id="CHEBI:18420"/>
        <label>1</label>
    </ligand>
</feature>
<feature type="binding site" evidence="9">
    <location>
        <position position="82"/>
    </location>
    <ligand>
        <name>anthranilate</name>
        <dbReference type="ChEBI" id="CHEBI:16567"/>
        <label>1</label>
    </ligand>
</feature>
<proteinExistence type="inferred from homology"/>
<evidence type="ECO:0000313" key="12">
    <source>
        <dbReference type="EMBL" id="CRI34252.1"/>
    </source>
</evidence>
<evidence type="ECO:0000256" key="3">
    <source>
        <dbReference type="ARBA" id="ARBA00022676"/>
    </source>
</evidence>
<evidence type="ECO:0000259" key="11">
    <source>
        <dbReference type="Pfam" id="PF02885"/>
    </source>
</evidence>
<keyword evidence="9" id="KW-0460">Magnesium</keyword>
<dbReference type="SUPFAM" id="SSF47648">
    <property type="entry name" value="Nucleoside phosphorylase/phosphoribosyltransferase N-terminal domain"/>
    <property type="match status" value="1"/>
</dbReference>
<dbReference type="Proteomes" id="UP000046090">
    <property type="component" value="Unassembled WGS sequence"/>
</dbReference>
<dbReference type="InterPro" id="IPR036320">
    <property type="entry name" value="Glycosyl_Trfase_fam3_N_dom_sf"/>
</dbReference>
<feature type="binding site" evidence="9">
    <location>
        <position position="121"/>
    </location>
    <ligand>
        <name>5-phospho-alpha-D-ribose 1-diphosphate</name>
        <dbReference type="ChEBI" id="CHEBI:58017"/>
    </ligand>
</feature>
<comment type="function">
    <text evidence="9">Catalyzes the transfer of the phosphoribosyl group of 5-phosphorylribose-1-pyrophosphate (PRPP) to anthranilate to yield N-(5'-phosphoribosyl)-anthranilate (PRA).</text>
</comment>
<dbReference type="InterPro" id="IPR005940">
    <property type="entry name" value="Anthranilate_Pribosyl_Tfrase"/>
</dbReference>
<dbReference type="UniPathway" id="UPA00035">
    <property type="reaction ID" value="UER00041"/>
</dbReference>